<dbReference type="InterPro" id="IPR000257">
    <property type="entry name" value="Uroporphyrinogen_deCOase"/>
</dbReference>
<sequence>MSNQQNVLLDSTEKIPVSFWRHFADDETVDALENPTIATINIQGHKEYVDDLRPDFVKLMSDGYFNVPFDNVTDPKKIDNLSKIQEIQDDDPWLTEQVKFVQEQKKVIGQRRGFYNIFSPVTILKWALYDAESELPAKGDERLTELFIQYPEEIKHILNVLAKNIIKQVKAVVVDGGADGVYYSTQELQSSKYTKELFDGLQKNVDLSVIDAIKSVSDISVLHICGFSGTSNHLEWFIDYDLPIVNWAVTVEGVSLQQGQQIFKDKVVLGGFGNTTDDVLYNGSKDEIEAAVQGLLSNVDKKRVIIGADCTVPRDIPVDHLKWAIAAVHENVV</sequence>
<accession>A0A1X0VAS1</accession>
<dbReference type="Gene3D" id="3.20.20.210">
    <property type="match status" value="1"/>
</dbReference>
<proteinExistence type="predicted"/>
<dbReference type="EMBL" id="MPLS01000170">
    <property type="protein sequence ID" value="ORI96253.1"/>
    <property type="molecule type" value="Genomic_DNA"/>
</dbReference>
<dbReference type="PANTHER" id="PTHR47099:SF1">
    <property type="entry name" value="METHYLCOBAMIDE:COM METHYLTRANSFERASE MTBA"/>
    <property type="match status" value="1"/>
</dbReference>
<dbReference type="CDD" id="cd03465">
    <property type="entry name" value="URO-D_like"/>
    <property type="match status" value="1"/>
</dbReference>
<dbReference type="SUPFAM" id="SSF51726">
    <property type="entry name" value="UROD/MetE-like"/>
    <property type="match status" value="1"/>
</dbReference>
<feature type="domain" description="Uroporphyrinogen decarboxylase (URO-D)" evidence="1">
    <location>
        <begin position="72"/>
        <end position="330"/>
    </location>
</feature>
<evidence type="ECO:0000259" key="1">
    <source>
        <dbReference type="Pfam" id="PF01208"/>
    </source>
</evidence>
<reference evidence="2 3" key="1">
    <citation type="journal article" date="2017" name="Front. Microbiol.">
        <title>Genomic Characterization of Dairy Associated Leuconostoc Species and Diversity of Leuconostocs in Undefined Mixed Mesophilic Starter Cultures.</title>
        <authorList>
            <person name="Frantzen C.A."/>
            <person name="Kot W."/>
            <person name="Pedersen T.B."/>
            <person name="Ardo Y.M."/>
            <person name="Broadbent J.R."/>
            <person name="Neve H."/>
            <person name="Hansen L.H."/>
            <person name="Dal Bello F."/>
            <person name="Ostlie H.M."/>
            <person name="Kleppen H.P."/>
            <person name="Vogensen F.K."/>
            <person name="Holo H."/>
        </authorList>
    </citation>
    <scope>NUCLEOTIDE SEQUENCE [LARGE SCALE GENOMIC DNA]</scope>
    <source>
        <strain evidence="2 3">LMGCF08</strain>
    </source>
</reference>
<dbReference type="GO" id="GO:0004853">
    <property type="term" value="F:uroporphyrinogen decarboxylase activity"/>
    <property type="evidence" value="ECO:0007669"/>
    <property type="project" value="InterPro"/>
</dbReference>
<name>A0A1X0VAS1_LEUPS</name>
<dbReference type="PANTHER" id="PTHR47099">
    <property type="entry name" value="METHYLCOBAMIDE:COM METHYLTRANSFERASE MTBA"/>
    <property type="match status" value="1"/>
</dbReference>
<dbReference type="GO" id="GO:0006779">
    <property type="term" value="P:porphyrin-containing compound biosynthetic process"/>
    <property type="evidence" value="ECO:0007669"/>
    <property type="project" value="InterPro"/>
</dbReference>
<organism evidence="2 3">
    <name type="scientific">Leuconostoc pseudomesenteroides</name>
    <dbReference type="NCBI Taxonomy" id="33968"/>
    <lineage>
        <taxon>Bacteria</taxon>
        <taxon>Bacillati</taxon>
        <taxon>Bacillota</taxon>
        <taxon>Bacilli</taxon>
        <taxon>Lactobacillales</taxon>
        <taxon>Lactobacillaceae</taxon>
        <taxon>Leuconostoc</taxon>
    </lineage>
</organism>
<dbReference type="Proteomes" id="UP000192288">
    <property type="component" value="Unassembled WGS sequence"/>
</dbReference>
<comment type="caution">
    <text evidence="2">The sequence shown here is derived from an EMBL/GenBank/DDBJ whole genome shotgun (WGS) entry which is preliminary data.</text>
</comment>
<gene>
    <name evidence="2" type="ORF">BMR96_10610</name>
</gene>
<dbReference type="AlphaFoldDB" id="A0A1X0VAS1"/>
<evidence type="ECO:0000313" key="2">
    <source>
        <dbReference type="EMBL" id="ORI96253.1"/>
    </source>
</evidence>
<protein>
    <submittedName>
        <fullName evidence="2">Uroporphyrinogen decarboxylase</fullName>
    </submittedName>
</protein>
<dbReference type="InterPro" id="IPR038071">
    <property type="entry name" value="UROD/MetE-like_sf"/>
</dbReference>
<evidence type="ECO:0000313" key="3">
    <source>
        <dbReference type="Proteomes" id="UP000192288"/>
    </source>
</evidence>
<dbReference type="InterPro" id="IPR052024">
    <property type="entry name" value="Methanogen_methyltrans"/>
</dbReference>
<dbReference type="Pfam" id="PF01208">
    <property type="entry name" value="URO-D"/>
    <property type="match status" value="1"/>
</dbReference>